<dbReference type="InterPro" id="IPR019775">
    <property type="entry name" value="WD40_repeat_CS"/>
</dbReference>
<keyword evidence="7" id="KW-1185">Reference proteome</keyword>
<name>A0ABQ8AVD9_BRANA</name>
<evidence type="ECO:0000313" key="7">
    <source>
        <dbReference type="Proteomes" id="UP000824890"/>
    </source>
</evidence>
<dbReference type="InterPro" id="IPR036322">
    <property type="entry name" value="WD40_repeat_dom_sf"/>
</dbReference>
<feature type="repeat" description="WD" evidence="5">
    <location>
        <begin position="90"/>
        <end position="136"/>
    </location>
</feature>
<keyword evidence="2 5" id="KW-0853">WD repeat</keyword>
<dbReference type="SMART" id="SM00320">
    <property type="entry name" value="WD40"/>
    <property type="match status" value="4"/>
</dbReference>
<dbReference type="InterPro" id="IPR015943">
    <property type="entry name" value="WD40/YVTN_repeat-like_dom_sf"/>
</dbReference>
<reference evidence="6 7" key="1">
    <citation type="submission" date="2021-05" db="EMBL/GenBank/DDBJ databases">
        <title>Genome Assembly of Synthetic Allotetraploid Brassica napus Reveals Homoeologous Exchanges between Subgenomes.</title>
        <authorList>
            <person name="Davis J.T."/>
        </authorList>
    </citation>
    <scope>NUCLEOTIDE SEQUENCE [LARGE SCALE GENOMIC DNA]</scope>
    <source>
        <strain evidence="7">cv. Da-Ae</strain>
        <tissue evidence="6">Seedling</tissue>
    </source>
</reference>
<feature type="repeat" description="WD" evidence="5">
    <location>
        <begin position="47"/>
        <end position="88"/>
    </location>
</feature>
<gene>
    <name evidence="6" type="ORF">HID58_046059</name>
</gene>
<evidence type="ECO:0000256" key="3">
    <source>
        <dbReference type="ARBA" id="ARBA00022737"/>
    </source>
</evidence>
<evidence type="ECO:0000256" key="4">
    <source>
        <dbReference type="ARBA" id="ARBA00023242"/>
    </source>
</evidence>
<dbReference type="PRINTS" id="PR00320">
    <property type="entry name" value="GPROTEINBRPT"/>
</dbReference>
<keyword evidence="3" id="KW-0677">Repeat</keyword>
<evidence type="ECO:0000256" key="5">
    <source>
        <dbReference type="PROSITE-ProRule" id="PRU00221"/>
    </source>
</evidence>
<dbReference type="PROSITE" id="PS00678">
    <property type="entry name" value="WD_REPEATS_1"/>
    <property type="match status" value="1"/>
</dbReference>
<dbReference type="InterPro" id="IPR020472">
    <property type="entry name" value="WD40_PAC1"/>
</dbReference>
<dbReference type="PROSITE" id="PS50082">
    <property type="entry name" value="WD_REPEATS_2"/>
    <property type="match status" value="3"/>
</dbReference>
<dbReference type="EMBL" id="JAGKQM010000012">
    <property type="protein sequence ID" value="KAH0896491.1"/>
    <property type="molecule type" value="Genomic_DNA"/>
</dbReference>
<dbReference type="PANTHER" id="PTHR19848">
    <property type="entry name" value="WD40 REPEAT PROTEIN"/>
    <property type="match status" value="1"/>
</dbReference>
<dbReference type="Pfam" id="PF00400">
    <property type="entry name" value="WD40"/>
    <property type="match status" value="4"/>
</dbReference>
<feature type="repeat" description="WD" evidence="5">
    <location>
        <begin position="15"/>
        <end position="46"/>
    </location>
</feature>
<dbReference type="InterPro" id="IPR001680">
    <property type="entry name" value="WD40_rpt"/>
</dbReference>
<evidence type="ECO:0000256" key="1">
    <source>
        <dbReference type="ARBA" id="ARBA00004604"/>
    </source>
</evidence>
<dbReference type="Gene3D" id="2.130.10.10">
    <property type="entry name" value="YVTN repeat-like/Quinoprotein amine dehydrogenase"/>
    <property type="match status" value="1"/>
</dbReference>
<dbReference type="PANTHER" id="PTHR19848:SF0">
    <property type="entry name" value="NOTCHLESS PROTEIN HOMOLOG 1"/>
    <property type="match status" value="1"/>
</dbReference>
<protein>
    <submittedName>
        <fullName evidence="6">Uncharacterized protein</fullName>
    </submittedName>
</protein>
<evidence type="ECO:0000256" key="2">
    <source>
        <dbReference type="ARBA" id="ARBA00022574"/>
    </source>
</evidence>
<dbReference type="SUPFAM" id="SSF50978">
    <property type="entry name" value="WD40 repeat-like"/>
    <property type="match status" value="1"/>
</dbReference>
<sequence length="267" mass="29889">MLIRDGSSDYGWLCLKTSPDGKQLASGSGDTTVMLWDLDTETPMFTCKGYEHHILAVAWSPDAKCLVSGDRNGKVCGWDPSKGELQGKALAGHKKWICGIAWEPAHLSYPSRRFVTCGKDGDARIWDFALKRTLTVLSGHTQAVTCIKWNPQTYIERPCRVGVNSLSLSTEYYVLLRGAFDHTRQVTCSDEMKKITLERYIKANGKVDSPERLVSGSDDFTIILWEPSVSLQGKGYKTFQASLPLCSFLHPHRLCLRSFPLETCMFL</sequence>
<comment type="caution">
    <text evidence="6">The sequence shown here is derived from an EMBL/GenBank/DDBJ whole genome shotgun (WGS) entry which is preliminary data.</text>
</comment>
<proteinExistence type="predicted"/>
<comment type="subcellular location">
    <subcellularLocation>
        <location evidence="1">Nucleus</location>
        <location evidence="1">Nucleolus</location>
    </subcellularLocation>
</comment>
<organism evidence="6 7">
    <name type="scientific">Brassica napus</name>
    <name type="common">Rape</name>
    <dbReference type="NCBI Taxonomy" id="3708"/>
    <lineage>
        <taxon>Eukaryota</taxon>
        <taxon>Viridiplantae</taxon>
        <taxon>Streptophyta</taxon>
        <taxon>Embryophyta</taxon>
        <taxon>Tracheophyta</taxon>
        <taxon>Spermatophyta</taxon>
        <taxon>Magnoliopsida</taxon>
        <taxon>eudicotyledons</taxon>
        <taxon>Gunneridae</taxon>
        <taxon>Pentapetalae</taxon>
        <taxon>rosids</taxon>
        <taxon>malvids</taxon>
        <taxon>Brassicales</taxon>
        <taxon>Brassicaceae</taxon>
        <taxon>Brassiceae</taxon>
        <taxon>Brassica</taxon>
    </lineage>
</organism>
<evidence type="ECO:0000313" key="6">
    <source>
        <dbReference type="EMBL" id="KAH0896491.1"/>
    </source>
</evidence>
<keyword evidence="4" id="KW-0539">Nucleus</keyword>
<dbReference type="Proteomes" id="UP000824890">
    <property type="component" value="Unassembled WGS sequence"/>
</dbReference>
<accession>A0ABQ8AVD9</accession>